<evidence type="ECO:0000313" key="3">
    <source>
        <dbReference type="EMBL" id="GAG44333.1"/>
    </source>
</evidence>
<feature type="transmembrane region" description="Helical" evidence="1">
    <location>
        <begin position="135"/>
        <end position="158"/>
    </location>
</feature>
<feature type="transmembrane region" description="Helical" evidence="1">
    <location>
        <begin position="12"/>
        <end position="35"/>
    </location>
</feature>
<name>X0Y6I0_9ZZZZ</name>
<feature type="transmembrane region" description="Helical" evidence="1">
    <location>
        <begin position="101"/>
        <end position="123"/>
    </location>
</feature>
<dbReference type="PANTHER" id="PTHR11360">
    <property type="entry name" value="MONOCARBOXYLATE TRANSPORTER"/>
    <property type="match status" value="1"/>
</dbReference>
<dbReference type="GO" id="GO:0022857">
    <property type="term" value="F:transmembrane transporter activity"/>
    <property type="evidence" value="ECO:0007669"/>
    <property type="project" value="InterPro"/>
</dbReference>
<comment type="caution">
    <text evidence="3">The sequence shown here is derived from an EMBL/GenBank/DDBJ whole genome shotgun (WGS) entry which is preliminary data.</text>
</comment>
<dbReference type="InterPro" id="IPR050327">
    <property type="entry name" value="Proton-linked_MCT"/>
</dbReference>
<proteinExistence type="predicted"/>
<feature type="transmembrane region" description="Helical" evidence="1">
    <location>
        <begin position="47"/>
        <end position="69"/>
    </location>
</feature>
<dbReference type="Gene3D" id="1.20.1250.20">
    <property type="entry name" value="MFS general substrate transporter like domains"/>
    <property type="match status" value="1"/>
</dbReference>
<evidence type="ECO:0000256" key="1">
    <source>
        <dbReference type="SAM" id="Phobius"/>
    </source>
</evidence>
<dbReference type="SUPFAM" id="SSF103473">
    <property type="entry name" value="MFS general substrate transporter"/>
    <property type="match status" value="1"/>
</dbReference>
<dbReference type="Pfam" id="PF07690">
    <property type="entry name" value="MFS_1"/>
    <property type="match status" value="1"/>
</dbReference>
<evidence type="ECO:0000259" key="2">
    <source>
        <dbReference type="PROSITE" id="PS50850"/>
    </source>
</evidence>
<keyword evidence="1" id="KW-0472">Membrane</keyword>
<sequence length="195" mass="20889">WKVWDALRTRALWMVIIFSAATLFTATLLMIHQVAYLQDLGFSHMQASTALGFLVGMSIIGRLACGVLGTRFEGRYLAAVCLAGLAAGIIVLINAKTLPFIYLYATLSGISYGGLIVLMPTMFGAYFGRADYARIMGWTFPIITLIFAAGPILGGFIYDTTGSYIPGFWGAVAFLGVGLVCALLAHPPKPPVTVP</sequence>
<protein>
    <recommendedName>
        <fullName evidence="2">Major facilitator superfamily (MFS) profile domain-containing protein</fullName>
    </recommendedName>
</protein>
<dbReference type="AlphaFoldDB" id="X0Y6I0"/>
<reference evidence="3" key="1">
    <citation type="journal article" date="2014" name="Front. Microbiol.">
        <title>High frequency of phylogenetically diverse reductive dehalogenase-homologous genes in deep subseafloor sedimentary metagenomes.</title>
        <authorList>
            <person name="Kawai M."/>
            <person name="Futagami T."/>
            <person name="Toyoda A."/>
            <person name="Takaki Y."/>
            <person name="Nishi S."/>
            <person name="Hori S."/>
            <person name="Arai W."/>
            <person name="Tsubouchi T."/>
            <person name="Morono Y."/>
            <person name="Uchiyama I."/>
            <person name="Ito T."/>
            <person name="Fujiyama A."/>
            <person name="Inagaki F."/>
            <person name="Takami H."/>
        </authorList>
    </citation>
    <scope>NUCLEOTIDE SEQUENCE</scope>
    <source>
        <strain evidence="3">Expedition CK06-06</strain>
    </source>
</reference>
<keyword evidence="1" id="KW-1133">Transmembrane helix</keyword>
<dbReference type="PANTHER" id="PTHR11360:SF290">
    <property type="entry name" value="MONOCARBOXYLATE MFS PERMEASE"/>
    <property type="match status" value="1"/>
</dbReference>
<dbReference type="InterPro" id="IPR011701">
    <property type="entry name" value="MFS"/>
</dbReference>
<accession>X0Y6I0</accession>
<organism evidence="3">
    <name type="scientific">marine sediment metagenome</name>
    <dbReference type="NCBI Taxonomy" id="412755"/>
    <lineage>
        <taxon>unclassified sequences</taxon>
        <taxon>metagenomes</taxon>
        <taxon>ecological metagenomes</taxon>
    </lineage>
</organism>
<dbReference type="InterPro" id="IPR020846">
    <property type="entry name" value="MFS_dom"/>
</dbReference>
<feature type="non-terminal residue" evidence="3">
    <location>
        <position position="1"/>
    </location>
</feature>
<dbReference type="InterPro" id="IPR036259">
    <property type="entry name" value="MFS_trans_sf"/>
</dbReference>
<gene>
    <name evidence="3" type="ORF">S01H1_78247</name>
</gene>
<feature type="domain" description="Major facilitator superfamily (MFS) profile" evidence="2">
    <location>
        <begin position="11"/>
        <end position="195"/>
    </location>
</feature>
<feature type="transmembrane region" description="Helical" evidence="1">
    <location>
        <begin position="164"/>
        <end position="185"/>
    </location>
</feature>
<keyword evidence="1" id="KW-0812">Transmembrane</keyword>
<feature type="transmembrane region" description="Helical" evidence="1">
    <location>
        <begin position="76"/>
        <end position="95"/>
    </location>
</feature>
<dbReference type="EMBL" id="BARS01052646">
    <property type="protein sequence ID" value="GAG44333.1"/>
    <property type="molecule type" value="Genomic_DNA"/>
</dbReference>
<dbReference type="PROSITE" id="PS50850">
    <property type="entry name" value="MFS"/>
    <property type="match status" value="1"/>
</dbReference>